<evidence type="ECO:0000313" key="2">
    <source>
        <dbReference type="EMBL" id="QGY45776.1"/>
    </source>
</evidence>
<dbReference type="Proteomes" id="UP000428260">
    <property type="component" value="Chromosome"/>
</dbReference>
<dbReference type="KEGG" id="mcos:GM418_19490"/>
<dbReference type="AlphaFoldDB" id="A0A6I6JS05"/>
<reference evidence="2 3" key="1">
    <citation type="submission" date="2019-11" db="EMBL/GenBank/DDBJ databases">
        <authorList>
            <person name="Zheng R.K."/>
            <person name="Sun C.M."/>
        </authorList>
    </citation>
    <scope>NUCLEOTIDE SEQUENCE [LARGE SCALE GENOMIC DNA]</scope>
    <source>
        <strain evidence="2 3">WC007</strain>
    </source>
</reference>
<feature type="transmembrane region" description="Helical" evidence="1">
    <location>
        <begin position="50"/>
        <end position="72"/>
    </location>
</feature>
<keyword evidence="1" id="KW-0472">Membrane</keyword>
<organism evidence="2 3">
    <name type="scientific">Maribellus comscasis</name>
    <dbReference type="NCBI Taxonomy" id="2681766"/>
    <lineage>
        <taxon>Bacteria</taxon>
        <taxon>Pseudomonadati</taxon>
        <taxon>Bacteroidota</taxon>
        <taxon>Bacteroidia</taxon>
        <taxon>Marinilabiliales</taxon>
        <taxon>Prolixibacteraceae</taxon>
        <taxon>Maribellus</taxon>
    </lineage>
</organism>
<dbReference type="RefSeq" id="WP_158868915.1">
    <property type="nucleotide sequence ID" value="NZ_CP046401.1"/>
</dbReference>
<keyword evidence="1" id="KW-0812">Transmembrane</keyword>
<name>A0A6I6JS05_9BACT</name>
<proteinExistence type="predicted"/>
<dbReference type="EMBL" id="CP046401">
    <property type="protein sequence ID" value="QGY45776.1"/>
    <property type="molecule type" value="Genomic_DNA"/>
</dbReference>
<evidence type="ECO:0000256" key="1">
    <source>
        <dbReference type="SAM" id="Phobius"/>
    </source>
</evidence>
<sequence>MKRIMNNSPVRWILGLAVIAITSYLTGLSFWWCLVAFLGIMFLLEFAKNMIVVILGIILVIGLSLTIFFGLLTL</sequence>
<keyword evidence="1" id="KW-1133">Transmembrane helix</keyword>
<feature type="transmembrane region" description="Helical" evidence="1">
    <location>
        <begin position="12"/>
        <end position="44"/>
    </location>
</feature>
<protein>
    <submittedName>
        <fullName evidence="2">Uncharacterized protein</fullName>
    </submittedName>
</protein>
<accession>A0A6I6JS05</accession>
<keyword evidence="3" id="KW-1185">Reference proteome</keyword>
<evidence type="ECO:0000313" key="3">
    <source>
        <dbReference type="Proteomes" id="UP000428260"/>
    </source>
</evidence>
<gene>
    <name evidence="2" type="ORF">GM418_19490</name>
</gene>